<feature type="transmembrane region" description="Helical" evidence="2">
    <location>
        <begin position="725"/>
        <end position="750"/>
    </location>
</feature>
<sequence>MLDATPSNAAARPPAGRGDPFINTRNRTNILIEPPQTEHPTLALTTPASRKPNKTDKPSADPPAAELSNGLPTPFCPFMREPSSAPDRAQQLLWAVLLLLGACGVRLCEWWPPRFGAASGRRSKGRLVRCRTGLCRGAWLLTALLPSSALSPSPRSPPPPGSGCENAMPFDRTAFFELDPIDPSAYNSSQCPGTSFTATGSVVWLRLTNVRTFPLELHTCSADTDVDTDLSIFTGSCDTLTQVACNGGGDVNEHGGVVAAWDSGAVSIISSKEGGLVWVYQNSGAVSIIGSDVRNSSAKYGGVVYAHKSGAVSIIGSTVTSCSADVYGGVVYAEGSGAVSIIDSDVTGCSAQWFGGVIYSTESGAVSLIGSAVTGCSAGEFAGVVYASHSGAVSLIGSHVTGCSARNGGVVYAVRIGAVSIIGSTVTNCSAGEYGGVVYAEGSIVHGKGGVVYADDSGAVSITSSKVTGCSAGEIVTVLSTTYSTRLPPEYTGWTDAVADAVSIDWSGLFLPQQCLGYGLRLLAIALSPVALIALLMIAGVSLRLHPWRAAPAPHARPWYALAALGLLDLTPAGLVLVFCFAYTISPPGKSLRQVFYMRLDASVECYTEDHKSITDLAIGFIVVWPVGSLVLFTALLFACHKPLQAKTPTALTRATAFLHREYKTTFYWWEALELARKLVLTGFVLLIPEENALLRLVVATLICSCYVALVAATKPYKRVEDSVLAVAMSLILLLFFLGANWTTIFLRIVERSGTDDASAVFGFSKLNPIVSTMIGLAGVALLVSLAGAVVAARRTAKVPTIRLVSTKQPPELTLARGLAWHLFLSHIWSTGQDTVGVIKSELQLLLPGIKVFLDARTHVDDLKDIGALEEYIRRTQMILFFLSQGYFRSPALARRPATPPQSSASRRAPPRYSPRLTLRLSSKPLVLVQEADPAKGGGTLQALRDECPDELQSDIFDQGRTQTTWYRIEEFQRVSLKTIVEAPLAVLLCSPDYVGQDAVGLYVPGEPRIHSFALAKPVTLWASPANAGSVDLANELAAAFAGLTVSTAEDRGSVASRASGRFSSIMRRSAPRRAGDATHMLLYLNEDTFVSDERLAGQVRQAREDRLPIVMAHENDPEKGGVSLVLLAKGLGATPARARVDLRRWMSLVCRAVGGLFERTVRGGGGDDDGGDVGHETSAGQQSV</sequence>
<proteinExistence type="predicted"/>
<feature type="region of interest" description="Disordered" evidence="1">
    <location>
        <begin position="1"/>
        <end position="71"/>
    </location>
</feature>
<feature type="region of interest" description="Disordered" evidence="1">
    <location>
        <begin position="1162"/>
        <end position="1185"/>
    </location>
</feature>
<dbReference type="PANTHER" id="PTHR11319:SF35">
    <property type="entry name" value="OUTER MEMBRANE PROTEIN PMPC-RELATED"/>
    <property type="match status" value="1"/>
</dbReference>
<reference evidence="4" key="1">
    <citation type="journal article" date="2013" name="Nature">
        <title>Pan genome of the phytoplankton Emiliania underpins its global distribution.</title>
        <authorList>
            <person name="Read B.A."/>
            <person name="Kegel J."/>
            <person name="Klute M.J."/>
            <person name="Kuo A."/>
            <person name="Lefebvre S.C."/>
            <person name="Maumus F."/>
            <person name="Mayer C."/>
            <person name="Miller J."/>
            <person name="Monier A."/>
            <person name="Salamov A."/>
            <person name="Young J."/>
            <person name="Aguilar M."/>
            <person name="Claverie J.M."/>
            <person name="Frickenhaus S."/>
            <person name="Gonzalez K."/>
            <person name="Herman E.K."/>
            <person name="Lin Y.C."/>
            <person name="Napier J."/>
            <person name="Ogata H."/>
            <person name="Sarno A.F."/>
            <person name="Shmutz J."/>
            <person name="Schroeder D."/>
            <person name="de Vargas C."/>
            <person name="Verret F."/>
            <person name="von Dassow P."/>
            <person name="Valentin K."/>
            <person name="Van de Peer Y."/>
            <person name="Wheeler G."/>
            <person name="Dacks J.B."/>
            <person name="Delwiche C.F."/>
            <person name="Dyhrman S.T."/>
            <person name="Glockner G."/>
            <person name="John U."/>
            <person name="Richards T."/>
            <person name="Worden A.Z."/>
            <person name="Zhang X."/>
            <person name="Grigoriev I.V."/>
            <person name="Allen A.E."/>
            <person name="Bidle K."/>
            <person name="Borodovsky M."/>
            <person name="Bowler C."/>
            <person name="Brownlee C."/>
            <person name="Cock J.M."/>
            <person name="Elias M."/>
            <person name="Gladyshev V.N."/>
            <person name="Groth M."/>
            <person name="Guda C."/>
            <person name="Hadaegh A."/>
            <person name="Iglesias-Rodriguez M.D."/>
            <person name="Jenkins J."/>
            <person name="Jones B.M."/>
            <person name="Lawson T."/>
            <person name="Leese F."/>
            <person name="Lindquist E."/>
            <person name="Lobanov A."/>
            <person name="Lomsadze A."/>
            <person name="Malik S.B."/>
            <person name="Marsh M.E."/>
            <person name="Mackinder L."/>
            <person name="Mock T."/>
            <person name="Mueller-Roeber B."/>
            <person name="Pagarete A."/>
            <person name="Parker M."/>
            <person name="Probert I."/>
            <person name="Quesneville H."/>
            <person name="Raines C."/>
            <person name="Rensing S.A."/>
            <person name="Riano-Pachon D.M."/>
            <person name="Richier S."/>
            <person name="Rokitta S."/>
            <person name="Shiraiwa Y."/>
            <person name="Soanes D.M."/>
            <person name="van der Giezen M."/>
            <person name="Wahlund T.M."/>
            <person name="Williams B."/>
            <person name="Wilson W."/>
            <person name="Wolfe G."/>
            <person name="Wurch L.L."/>
        </authorList>
    </citation>
    <scope>NUCLEOTIDE SEQUENCE</scope>
</reference>
<dbReference type="EnsemblProtists" id="EOD31292">
    <property type="protein sequence ID" value="EOD31292"/>
    <property type="gene ID" value="EMIHUDRAFT_112908"/>
</dbReference>
<dbReference type="AlphaFoldDB" id="A0A0D3K6A7"/>
<feature type="transmembrane region" description="Helical" evidence="2">
    <location>
        <begin position="518"/>
        <end position="538"/>
    </location>
</feature>
<dbReference type="PaxDb" id="2903-EOD31292"/>
<keyword evidence="4" id="KW-1185">Reference proteome</keyword>
<dbReference type="RefSeq" id="XP_005783721.1">
    <property type="nucleotide sequence ID" value="XM_005783664.1"/>
</dbReference>
<protein>
    <recommendedName>
        <fullName evidence="5">TIR domain-containing protein</fullName>
    </recommendedName>
</protein>
<accession>A0A0D3K6A7</accession>
<evidence type="ECO:0008006" key="5">
    <source>
        <dbReference type="Google" id="ProtNLM"/>
    </source>
</evidence>
<dbReference type="InterPro" id="IPR035897">
    <property type="entry name" value="Toll_tir_struct_dom_sf"/>
</dbReference>
<evidence type="ECO:0000256" key="2">
    <source>
        <dbReference type="SAM" id="Phobius"/>
    </source>
</evidence>
<feature type="transmembrane region" description="Helical" evidence="2">
    <location>
        <begin position="559"/>
        <end position="585"/>
    </location>
</feature>
<dbReference type="KEGG" id="ehx:EMIHUDRAFT_112908"/>
<keyword evidence="2" id="KW-0812">Transmembrane</keyword>
<reference evidence="3" key="2">
    <citation type="submission" date="2024-10" db="UniProtKB">
        <authorList>
            <consortium name="EnsemblProtists"/>
        </authorList>
    </citation>
    <scope>IDENTIFICATION</scope>
</reference>
<dbReference type="Proteomes" id="UP000013827">
    <property type="component" value="Unassembled WGS sequence"/>
</dbReference>
<feature type="transmembrane region" description="Helical" evidence="2">
    <location>
        <begin position="770"/>
        <end position="793"/>
    </location>
</feature>
<evidence type="ECO:0000313" key="3">
    <source>
        <dbReference type="EnsemblProtists" id="EOD31292"/>
    </source>
</evidence>
<dbReference type="PANTHER" id="PTHR11319">
    <property type="entry name" value="G PROTEIN-COUPLED RECEPTOR-RELATED"/>
    <property type="match status" value="1"/>
</dbReference>
<dbReference type="eggNOG" id="ENOG502QSG1">
    <property type="taxonomic scope" value="Eukaryota"/>
</dbReference>
<feature type="transmembrane region" description="Helical" evidence="2">
    <location>
        <begin position="667"/>
        <end position="688"/>
    </location>
</feature>
<organism evidence="3 4">
    <name type="scientific">Emiliania huxleyi (strain CCMP1516)</name>
    <dbReference type="NCBI Taxonomy" id="280463"/>
    <lineage>
        <taxon>Eukaryota</taxon>
        <taxon>Haptista</taxon>
        <taxon>Haptophyta</taxon>
        <taxon>Prymnesiophyceae</taxon>
        <taxon>Isochrysidales</taxon>
        <taxon>Noelaerhabdaceae</taxon>
        <taxon>Emiliania</taxon>
    </lineage>
</organism>
<dbReference type="InterPro" id="IPR011050">
    <property type="entry name" value="Pectin_lyase_fold/virulence"/>
</dbReference>
<dbReference type="HOGENOM" id="CLU_002103_0_0_1"/>
<dbReference type="GeneID" id="17276566"/>
<name>A0A0D3K6A7_EMIH1</name>
<evidence type="ECO:0000256" key="1">
    <source>
        <dbReference type="SAM" id="MobiDB-lite"/>
    </source>
</evidence>
<evidence type="ECO:0000313" key="4">
    <source>
        <dbReference type="Proteomes" id="UP000013827"/>
    </source>
</evidence>
<dbReference type="SUPFAM" id="SSF52200">
    <property type="entry name" value="Toll/Interleukin receptor TIR domain"/>
    <property type="match status" value="1"/>
</dbReference>
<keyword evidence="2" id="KW-1133">Transmembrane helix</keyword>
<feature type="transmembrane region" description="Helical" evidence="2">
    <location>
        <begin position="694"/>
        <end position="713"/>
    </location>
</feature>
<keyword evidence="2" id="KW-0472">Membrane</keyword>
<feature type="compositionally biased region" description="Low complexity" evidence="1">
    <location>
        <begin position="9"/>
        <end position="18"/>
    </location>
</feature>
<feature type="transmembrane region" description="Helical" evidence="2">
    <location>
        <begin position="617"/>
        <end position="639"/>
    </location>
</feature>
<dbReference type="SUPFAM" id="SSF51126">
    <property type="entry name" value="Pectin lyase-like"/>
    <property type="match status" value="1"/>
</dbReference>